<feature type="domain" description="YdhG-like" evidence="1">
    <location>
        <begin position="22"/>
        <end position="118"/>
    </location>
</feature>
<sequence length="134" mass="15523">MGLNIQDTFNRYPEHIQRLLLPIRALIFDIADEQNLGDVEETLKWGEPSYLVKSGSTVRMDWKPKFPDQYFIFFNCNTKLVDTFRELHSDVLEFQGNRAIVLNVNSPLPTSVIRQCLELSLNYKTIKHLPLLGA</sequence>
<keyword evidence="3" id="KW-1185">Reference proteome</keyword>
<dbReference type="GeneID" id="303188787"/>
<dbReference type="EMBL" id="QPGL01000001">
    <property type="protein sequence ID" value="RCS73495.1"/>
    <property type="molecule type" value="Genomic_DNA"/>
</dbReference>
<dbReference type="OrthoDB" id="328972at2"/>
<gene>
    <name evidence="2" type="ORF">CIK83_07640</name>
</gene>
<dbReference type="SUPFAM" id="SSF159888">
    <property type="entry name" value="YdhG-like"/>
    <property type="match status" value="1"/>
</dbReference>
<reference evidence="2 3" key="1">
    <citation type="journal article" date="2017" name="Elife">
        <title>Extensive horizontal gene transfer in cheese-associated bacteria.</title>
        <authorList>
            <person name="Bonham K.S."/>
            <person name="Wolfe B.E."/>
            <person name="Dutton R.J."/>
        </authorList>
    </citation>
    <scope>NUCLEOTIDE SEQUENCE [LARGE SCALE GENOMIC DNA]</scope>
    <source>
        <strain evidence="2 3">JB196</strain>
    </source>
</reference>
<dbReference type="InterPro" id="IPR014922">
    <property type="entry name" value="YdhG-like"/>
</dbReference>
<evidence type="ECO:0000313" key="3">
    <source>
        <dbReference type="Proteomes" id="UP000252479"/>
    </source>
</evidence>
<proteinExistence type="predicted"/>
<dbReference type="Proteomes" id="UP000252479">
    <property type="component" value="Unassembled WGS sequence"/>
</dbReference>
<dbReference type="RefSeq" id="WP_086959944.1">
    <property type="nucleotide sequence ID" value="NZ_AP018680.1"/>
</dbReference>
<dbReference type="Pfam" id="PF08818">
    <property type="entry name" value="DUF1801"/>
    <property type="match status" value="1"/>
</dbReference>
<protein>
    <submittedName>
        <fullName evidence="2">DUF1801 domain-containing protein</fullName>
    </submittedName>
</protein>
<organism evidence="2 3">
    <name type="scientific">Vibrio casei</name>
    <dbReference type="NCBI Taxonomy" id="673372"/>
    <lineage>
        <taxon>Bacteria</taxon>
        <taxon>Pseudomonadati</taxon>
        <taxon>Pseudomonadota</taxon>
        <taxon>Gammaproteobacteria</taxon>
        <taxon>Vibrionales</taxon>
        <taxon>Vibrionaceae</taxon>
        <taxon>Vibrio</taxon>
    </lineage>
</organism>
<evidence type="ECO:0000259" key="1">
    <source>
        <dbReference type="Pfam" id="PF08818"/>
    </source>
</evidence>
<comment type="caution">
    <text evidence="2">The sequence shown here is derived from an EMBL/GenBank/DDBJ whole genome shotgun (WGS) entry which is preliminary data.</text>
</comment>
<accession>A0A368LNV5</accession>
<name>A0A368LNV5_9VIBR</name>
<evidence type="ECO:0000313" key="2">
    <source>
        <dbReference type="EMBL" id="RCS73495.1"/>
    </source>
</evidence>
<dbReference type="AlphaFoldDB" id="A0A368LNV5"/>